<keyword evidence="1" id="KW-0677">Repeat</keyword>
<reference evidence="6" key="1">
    <citation type="submission" date="2020-07" db="EMBL/GenBank/DDBJ databases">
        <authorList>
            <person name="Nazaruddin N."/>
        </authorList>
    </citation>
    <scope>NUCLEOTIDE SEQUENCE</scope>
</reference>
<dbReference type="PROSITE" id="PS50835">
    <property type="entry name" value="IG_LIKE"/>
    <property type="match status" value="1"/>
</dbReference>
<dbReference type="AlphaFoldDB" id="A0A6V7GY65"/>
<gene>
    <name evidence="6" type="ORF">MHI_LOCUS247158</name>
</gene>
<dbReference type="OrthoDB" id="10012075at2759"/>
<feature type="region of interest" description="Disordered" evidence="4">
    <location>
        <begin position="29"/>
        <end position="49"/>
    </location>
</feature>
<organism evidence="6 7">
    <name type="scientific">Heterotrigona itama</name>
    <dbReference type="NCBI Taxonomy" id="395501"/>
    <lineage>
        <taxon>Eukaryota</taxon>
        <taxon>Metazoa</taxon>
        <taxon>Ecdysozoa</taxon>
        <taxon>Arthropoda</taxon>
        <taxon>Hexapoda</taxon>
        <taxon>Insecta</taxon>
        <taxon>Pterygota</taxon>
        <taxon>Neoptera</taxon>
        <taxon>Endopterygota</taxon>
        <taxon>Hymenoptera</taxon>
        <taxon>Apocrita</taxon>
        <taxon>Aculeata</taxon>
        <taxon>Apoidea</taxon>
        <taxon>Anthophila</taxon>
        <taxon>Apidae</taxon>
        <taxon>Heterotrigona</taxon>
    </lineage>
</organism>
<dbReference type="InterPro" id="IPR013151">
    <property type="entry name" value="Immunoglobulin_dom"/>
</dbReference>
<accession>A0A6V7GY65</accession>
<feature type="compositionally biased region" description="Basic and acidic residues" evidence="4">
    <location>
        <begin position="39"/>
        <end position="49"/>
    </location>
</feature>
<evidence type="ECO:0000259" key="5">
    <source>
        <dbReference type="PROSITE" id="PS50835"/>
    </source>
</evidence>
<dbReference type="GO" id="GO:0043005">
    <property type="term" value="C:neuron projection"/>
    <property type="evidence" value="ECO:0007669"/>
    <property type="project" value="TreeGrafter"/>
</dbReference>
<keyword evidence="2" id="KW-1015">Disulfide bond</keyword>
<evidence type="ECO:0000313" key="6">
    <source>
        <dbReference type="EMBL" id="CAD1471676.1"/>
    </source>
</evidence>
<dbReference type="Proteomes" id="UP000752696">
    <property type="component" value="Unassembled WGS sequence"/>
</dbReference>
<comment type="caution">
    <text evidence="6">The sequence shown here is derived from an EMBL/GenBank/DDBJ whole genome shotgun (WGS) entry which is preliminary data.</text>
</comment>
<sequence>VGWIRVEDKTILSMGQRTVTHSPRFLVTLENAKSKNQSRSREEEEATSRLHIRQLREADRGCYMCQLNTKPMLSQLGCVDGEVSVLEGENATLSCKASGRPSPRVLWRREKSGSILMRGLHDPLIP</sequence>
<feature type="domain" description="Ig-like" evidence="5">
    <location>
        <begin position="71"/>
        <end position="126"/>
    </location>
</feature>
<feature type="non-terminal residue" evidence="6">
    <location>
        <position position="126"/>
    </location>
</feature>
<dbReference type="PANTHER" id="PTHR12231:SF105">
    <property type="entry name" value="LACHESIN-LIKE PROTEIN"/>
    <property type="match status" value="1"/>
</dbReference>
<evidence type="ECO:0000256" key="1">
    <source>
        <dbReference type="ARBA" id="ARBA00022737"/>
    </source>
</evidence>
<dbReference type="InterPro" id="IPR013783">
    <property type="entry name" value="Ig-like_fold"/>
</dbReference>
<dbReference type="InterPro" id="IPR007110">
    <property type="entry name" value="Ig-like_dom"/>
</dbReference>
<evidence type="ECO:0000256" key="4">
    <source>
        <dbReference type="SAM" id="MobiDB-lite"/>
    </source>
</evidence>
<proteinExistence type="predicted"/>
<dbReference type="PANTHER" id="PTHR12231">
    <property type="entry name" value="CTX-RELATED TYPE I TRANSMEMBRANE PROTEIN"/>
    <property type="match status" value="1"/>
</dbReference>
<protein>
    <recommendedName>
        <fullName evidence="5">Ig-like domain-containing protein</fullName>
    </recommendedName>
</protein>
<dbReference type="InterPro" id="IPR036179">
    <property type="entry name" value="Ig-like_dom_sf"/>
</dbReference>
<evidence type="ECO:0000256" key="3">
    <source>
        <dbReference type="ARBA" id="ARBA00023319"/>
    </source>
</evidence>
<dbReference type="Gene3D" id="2.60.40.10">
    <property type="entry name" value="Immunoglobulins"/>
    <property type="match status" value="2"/>
</dbReference>
<dbReference type="InterPro" id="IPR051170">
    <property type="entry name" value="Neural/epithelial_adhesion"/>
</dbReference>
<dbReference type="SUPFAM" id="SSF48726">
    <property type="entry name" value="Immunoglobulin"/>
    <property type="match status" value="2"/>
</dbReference>
<feature type="non-terminal residue" evidence="6">
    <location>
        <position position="1"/>
    </location>
</feature>
<keyword evidence="3" id="KW-0393">Immunoglobulin domain</keyword>
<evidence type="ECO:0000256" key="2">
    <source>
        <dbReference type="ARBA" id="ARBA00023157"/>
    </source>
</evidence>
<dbReference type="EMBL" id="CAJDYZ010004638">
    <property type="protein sequence ID" value="CAD1471676.1"/>
    <property type="molecule type" value="Genomic_DNA"/>
</dbReference>
<keyword evidence="7" id="KW-1185">Reference proteome</keyword>
<evidence type="ECO:0000313" key="7">
    <source>
        <dbReference type="Proteomes" id="UP000752696"/>
    </source>
</evidence>
<dbReference type="Pfam" id="PF00047">
    <property type="entry name" value="ig"/>
    <property type="match status" value="2"/>
</dbReference>
<name>A0A6V7GY65_9HYME</name>